<dbReference type="InterPro" id="IPR007325">
    <property type="entry name" value="KFase/CYL"/>
</dbReference>
<dbReference type="Pfam" id="PF04199">
    <property type="entry name" value="Cyclase"/>
    <property type="match status" value="1"/>
</dbReference>
<dbReference type="PANTHER" id="PTHR31118">
    <property type="entry name" value="CYCLASE-LIKE PROTEIN 2"/>
    <property type="match status" value="1"/>
</dbReference>
<organism evidence="1 2">
    <name type="scientific">Couchioplanes caeruleus subsp. caeruleus</name>
    <dbReference type="NCBI Taxonomy" id="56427"/>
    <lineage>
        <taxon>Bacteria</taxon>
        <taxon>Bacillati</taxon>
        <taxon>Actinomycetota</taxon>
        <taxon>Actinomycetes</taxon>
        <taxon>Micromonosporales</taxon>
        <taxon>Micromonosporaceae</taxon>
        <taxon>Couchioplanes</taxon>
    </lineage>
</organism>
<name>A0A1K0H3D1_9ACTN</name>
<dbReference type="Gene3D" id="3.50.30.50">
    <property type="entry name" value="Putative cyclase"/>
    <property type="match status" value="1"/>
</dbReference>
<dbReference type="SUPFAM" id="SSF102198">
    <property type="entry name" value="Putative cyclase"/>
    <property type="match status" value="1"/>
</dbReference>
<dbReference type="GO" id="GO:0019441">
    <property type="term" value="P:L-tryptophan catabolic process to kynurenine"/>
    <property type="evidence" value="ECO:0007669"/>
    <property type="project" value="InterPro"/>
</dbReference>
<dbReference type="AlphaFoldDB" id="A0A1K0H3D1"/>
<dbReference type="Proteomes" id="UP000182486">
    <property type="component" value="Unassembled WGS sequence"/>
</dbReference>
<sequence length="302" mass="32026">MTEYRAVFDAEVSFLNGGGLQTQGFRLDLPHAAVTDDELGELLIRHLGLLMVDRVRIVRSEVVAEPHKGSRGVPPAGISAAPRRLVELNHVITAGMTTYPGLPGPEITPHLTREASRAHYAPGVEFTIDRLSMVGNTGTYVDSPFHRYADGADLAALPLESVADLPAVVVRLTDSQERGVEPRALAGLELAGTAVLLHTGWDRHWGTEAYGDPAPFLTEQAAEFLVEAGARLVGIDSVNIDDTHGGGGRPAHSILLGAGIPVLEHLTGLAGLPVTGSRLHAAPPRVRDFGTLPVRAYAVVTP</sequence>
<comment type="caution">
    <text evidence="1">The sequence shown here is derived from an EMBL/GenBank/DDBJ whole genome shotgun (WGS) entry which is preliminary data.</text>
</comment>
<dbReference type="InterPro" id="IPR037175">
    <property type="entry name" value="KFase_sf"/>
</dbReference>
<dbReference type="EMBL" id="MEIA01000002">
    <property type="protein sequence ID" value="OJF16211.1"/>
    <property type="molecule type" value="Genomic_DNA"/>
</dbReference>
<evidence type="ECO:0000313" key="1">
    <source>
        <dbReference type="EMBL" id="OJF16211.1"/>
    </source>
</evidence>
<evidence type="ECO:0000313" key="2">
    <source>
        <dbReference type="Proteomes" id="UP000182486"/>
    </source>
</evidence>
<gene>
    <name evidence="1" type="ORF">BG844_00250</name>
</gene>
<accession>A0A1K0H3D1</accession>
<dbReference type="RefSeq" id="WP_071802640.1">
    <property type="nucleotide sequence ID" value="NZ_MEIA01000002.1"/>
</dbReference>
<dbReference type="PANTHER" id="PTHR31118:SF12">
    <property type="entry name" value="CYCLASE-LIKE PROTEIN 2"/>
    <property type="match status" value="1"/>
</dbReference>
<protein>
    <submittedName>
        <fullName evidence="1">Kynureine formamidase</fullName>
    </submittedName>
</protein>
<proteinExistence type="predicted"/>
<reference evidence="1 2" key="1">
    <citation type="submission" date="2016-09" db="EMBL/GenBank/DDBJ databases">
        <title>Couchioplanes caeruleus draft genome sequence.</title>
        <authorList>
            <person name="Sheehan J."/>
            <person name="Caffrey P."/>
        </authorList>
    </citation>
    <scope>NUCLEOTIDE SEQUENCE [LARGE SCALE GENOMIC DNA]</scope>
    <source>
        <strain evidence="1 2">DSM 43634</strain>
    </source>
</reference>
<keyword evidence="2" id="KW-1185">Reference proteome</keyword>
<dbReference type="GO" id="GO:0004061">
    <property type="term" value="F:arylformamidase activity"/>
    <property type="evidence" value="ECO:0007669"/>
    <property type="project" value="InterPro"/>
</dbReference>